<feature type="domain" description="U-box" evidence="2">
    <location>
        <begin position="140"/>
        <end position="293"/>
    </location>
</feature>
<keyword evidence="4" id="KW-1185">Reference proteome</keyword>
<proteinExistence type="predicted"/>
<evidence type="ECO:0000313" key="4">
    <source>
        <dbReference type="Proteomes" id="UP001179952"/>
    </source>
</evidence>
<sequence>MKHHHHHHPKLKPLFSCGIFRQCTQTVLSPTSSSPPPPPPLSAPSPPPSAPSPPPSAPPHPPPLPSSSSSSSSTSQSFTQWRFPLQHPPSSPPPQNPSSDLFQSADLHFRSGAPGPALRLLDRSLVPDGDPSAACPPAVMASVVAALRDHSTARAAARVLLALLLAEGNRRPAVEAGALAAALEAVAAGDAAAERALAAIELMCTTAEGAAELRGNDLAVPALVEAVGKMAGRGRESAIGALAVVYCGGGGGGGDDAAVAAVARAVVLAMQGECSARGRRKGGQLLKALRENGRLDFADDFGI</sequence>
<dbReference type="Proteomes" id="UP001179952">
    <property type="component" value="Unassembled WGS sequence"/>
</dbReference>
<evidence type="ECO:0000256" key="1">
    <source>
        <dbReference type="SAM" id="MobiDB-lite"/>
    </source>
</evidence>
<evidence type="ECO:0000259" key="2">
    <source>
        <dbReference type="Pfam" id="PF25598"/>
    </source>
</evidence>
<feature type="region of interest" description="Disordered" evidence="1">
    <location>
        <begin position="27"/>
        <end position="102"/>
    </location>
</feature>
<dbReference type="AlphaFoldDB" id="A0AAV9ANG8"/>
<reference evidence="3" key="1">
    <citation type="journal article" date="2023" name="Nat. Commun.">
        <title>Diploid and tetraploid genomes of Acorus and the evolution of monocots.</title>
        <authorList>
            <person name="Ma L."/>
            <person name="Liu K.W."/>
            <person name="Li Z."/>
            <person name="Hsiao Y.Y."/>
            <person name="Qi Y."/>
            <person name="Fu T."/>
            <person name="Tang G.D."/>
            <person name="Zhang D."/>
            <person name="Sun W.H."/>
            <person name="Liu D.K."/>
            <person name="Li Y."/>
            <person name="Chen G.Z."/>
            <person name="Liu X.D."/>
            <person name="Liao X.Y."/>
            <person name="Jiang Y.T."/>
            <person name="Yu X."/>
            <person name="Hao Y."/>
            <person name="Huang J."/>
            <person name="Zhao X.W."/>
            <person name="Ke S."/>
            <person name="Chen Y.Y."/>
            <person name="Wu W.L."/>
            <person name="Hsu J.L."/>
            <person name="Lin Y.F."/>
            <person name="Huang M.D."/>
            <person name="Li C.Y."/>
            <person name="Huang L."/>
            <person name="Wang Z.W."/>
            <person name="Zhao X."/>
            <person name="Zhong W.Y."/>
            <person name="Peng D.H."/>
            <person name="Ahmad S."/>
            <person name="Lan S."/>
            <person name="Zhang J.S."/>
            <person name="Tsai W.C."/>
            <person name="Van de Peer Y."/>
            <person name="Liu Z.J."/>
        </authorList>
    </citation>
    <scope>NUCLEOTIDE SEQUENCE</scope>
    <source>
        <strain evidence="3">SCP</strain>
    </source>
</reference>
<evidence type="ECO:0000313" key="3">
    <source>
        <dbReference type="EMBL" id="KAK1265431.1"/>
    </source>
</evidence>
<reference evidence="3" key="2">
    <citation type="submission" date="2023-06" db="EMBL/GenBank/DDBJ databases">
        <authorList>
            <person name="Ma L."/>
            <person name="Liu K.-W."/>
            <person name="Li Z."/>
            <person name="Hsiao Y.-Y."/>
            <person name="Qi Y."/>
            <person name="Fu T."/>
            <person name="Tang G."/>
            <person name="Zhang D."/>
            <person name="Sun W.-H."/>
            <person name="Liu D.-K."/>
            <person name="Li Y."/>
            <person name="Chen G.-Z."/>
            <person name="Liu X.-D."/>
            <person name="Liao X.-Y."/>
            <person name="Jiang Y.-T."/>
            <person name="Yu X."/>
            <person name="Hao Y."/>
            <person name="Huang J."/>
            <person name="Zhao X.-W."/>
            <person name="Ke S."/>
            <person name="Chen Y.-Y."/>
            <person name="Wu W.-L."/>
            <person name="Hsu J.-L."/>
            <person name="Lin Y.-F."/>
            <person name="Huang M.-D."/>
            <person name="Li C.-Y."/>
            <person name="Huang L."/>
            <person name="Wang Z.-W."/>
            <person name="Zhao X."/>
            <person name="Zhong W.-Y."/>
            <person name="Peng D.-H."/>
            <person name="Ahmad S."/>
            <person name="Lan S."/>
            <person name="Zhang J.-S."/>
            <person name="Tsai W.-C."/>
            <person name="Van De Peer Y."/>
            <person name="Liu Z.-J."/>
        </authorList>
    </citation>
    <scope>NUCLEOTIDE SEQUENCE</scope>
    <source>
        <strain evidence="3">SCP</strain>
        <tissue evidence="3">Leaves</tissue>
    </source>
</reference>
<dbReference type="PANTHER" id="PTHR47873:SF1">
    <property type="entry name" value="ARM REPEAT SUPERFAMILY PROTEIN"/>
    <property type="match status" value="1"/>
</dbReference>
<dbReference type="InterPro" id="IPR058678">
    <property type="entry name" value="ARM_PUB"/>
</dbReference>
<feature type="compositionally biased region" description="Low complexity" evidence="1">
    <location>
        <begin position="66"/>
        <end position="75"/>
    </location>
</feature>
<feature type="compositionally biased region" description="Pro residues" evidence="1">
    <location>
        <begin position="33"/>
        <end position="65"/>
    </location>
</feature>
<dbReference type="EMBL" id="JAUJYN010000008">
    <property type="protein sequence ID" value="KAK1265431.1"/>
    <property type="molecule type" value="Genomic_DNA"/>
</dbReference>
<name>A0AAV9ANG8_ACOGR</name>
<accession>A0AAV9ANG8</accession>
<dbReference type="PANTHER" id="PTHR47873">
    <property type="entry name" value="ARM REPEAT SUPERFAMILY PROTEIN"/>
    <property type="match status" value="1"/>
</dbReference>
<feature type="compositionally biased region" description="Pro residues" evidence="1">
    <location>
        <begin position="86"/>
        <end position="96"/>
    </location>
</feature>
<dbReference type="Pfam" id="PF25598">
    <property type="entry name" value="ARM_PUB"/>
    <property type="match status" value="1"/>
</dbReference>
<protein>
    <recommendedName>
        <fullName evidence="2">U-box domain-containing protein</fullName>
    </recommendedName>
</protein>
<organism evidence="3 4">
    <name type="scientific">Acorus gramineus</name>
    <name type="common">Dwarf sweet flag</name>
    <dbReference type="NCBI Taxonomy" id="55184"/>
    <lineage>
        <taxon>Eukaryota</taxon>
        <taxon>Viridiplantae</taxon>
        <taxon>Streptophyta</taxon>
        <taxon>Embryophyta</taxon>
        <taxon>Tracheophyta</taxon>
        <taxon>Spermatophyta</taxon>
        <taxon>Magnoliopsida</taxon>
        <taxon>Liliopsida</taxon>
        <taxon>Acoraceae</taxon>
        <taxon>Acorus</taxon>
    </lineage>
</organism>
<gene>
    <name evidence="3" type="ORF">QJS04_geneDACA019402</name>
</gene>
<comment type="caution">
    <text evidence="3">The sequence shown here is derived from an EMBL/GenBank/DDBJ whole genome shotgun (WGS) entry which is preliminary data.</text>
</comment>